<keyword evidence="1" id="KW-0472">Membrane</keyword>
<name>A0A0D7AR85_9AGAR</name>
<dbReference type="AlphaFoldDB" id="A0A0D7AR85"/>
<evidence type="ECO:0000313" key="2">
    <source>
        <dbReference type="EMBL" id="KIY53313.1"/>
    </source>
</evidence>
<dbReference type="Proteomes" id="UP000054144">
    <property type="component" value="Unassembled WGS sequence"/>
</dbReference>
<organism evidence="2 3">
    <name type="scientific">Fistulina hepatica ATCC 64428</name>
    <dbReference type="NCBI Taxonomy" id="1128425"/>
    <lineage>
        <taxon>Eukaryota</taxon>
        <taxon>Fungi</taxon>
        <taxon>Dikarya</taxon>
        <taxon>Basidiomycota</taxon>
        <taxon>Agaricomycotina</taxon>
        <taxon>Agaricomycetes</taxon>
        <taxon>Agaricomycetidae</taxon>
        <taxon>Agaricales</taxon>
        <taxon>Fistulinaceae</taxon>
        <taxon>Fistulina</taxon>
    </lineage>
</organism>
<sequence length="223" mass="23967">MLGSAVHAVSRKLADIDDVDRGRWFLSTSHQKFSTGVSSLLFTATPSILQVAMKDCPLLVSAIMSMFFSFWDIVLVNTVFLKCLATSNTSNSPVRKHTIVSRVLSSCARSFLYIYTLLAVISFTSLVIAYISQTVTTTDAIAHQVAATNVSTKIVTSATSSAPVAVLSAIVGPQIAIPIDISYHHPHAESSEPDVNSSNVLYIPIAVLIPALLFHLGYHSGKT</sequence>
<feature type="transmembrane region" description="Helical" evidence="1">
    <location>
        <begin position="58"/>
        <end position="81"/>
    </location>
</feature>
<feature type="transmembrane region" description="Helical" evidence="1">
    <location>
        <begin position="200"/>
        <end position="218"/>
    </location>
</feature>
<keyword evidence="1" id="KW-1133">Transmembrane helix</keyword>
<feature type="transmembrane region" description="Helical" evidence="1">
    <location>
        <begin position="111"/>
        <end position="131"/>
    </location>
</feature>
<accession>A0A0D7AR85</accession>
<evidence type="ECO:0000256" key="1">
    <source>
        <dbReference type="SAM" id="Phobius"/>
    </source>
</evidence>
<evidence type="ECO:0000313" key="3">
    <source>
        <dbReference type="Proteomes" id="UP000054144"/>
    </source>
</evidence>
<gene>
    <name evidence="2" type="ORF">FISHEDRAFT_69165</name>
</gene>
<reference evidence="2 3" key="1">
    <citation type="journal article" date="2015" name="Fungal Genet. Biol.">
        <title>Evolution of novel wood decay mechanisms in Agaricales revealed by the genome sequences of Fistulina hepatica and Cylindrobasidium torrendii.</title>
        <authorList>
            <person name="Floudas D."/>
            <person name="Held B.W."/>
            <person name="Riley R."/>
            <person name="Nagy L.G."/>
            <person name="Koehler G."/>
            <person name="Ransdell A.S."/>
            <person name="Younus H."/>
            <person name="Chow J."/>
            <person name="Chiniquy J."/>
            <person name="Lipzen A."/>
            <person name="Tritt A."/>
            <person name="Sun H."/>
            <person name="Haridas S."/>
            <person name="LaButti K."/>
            <person name="Ohm R.A."/>
            <person name="Kues U."/>
            <person name="Blanchette R.A."/>
            <person name="Grigoriev I.V."/>
            <person name="Minto R.E."/>
            <person name="Hibbett D.S."/>
        </authorList>
    </citation>
    <scope>NUCLEOTIDE SEQUENCE [LARGE SCALE GENOMIC DNA]</scope>
    <source>
        <strain evidence="2 3">ATCC 64428</strain>
    </source>
</reference>
<proteinExistence type="predicted"/>
<protein>
    <submittedName>
        <fullName evidence="2">Uncharacterized protein</fullName>
    </submittedName>
</protein>
<keyword evidence="3" id="KW-1185">Reference proteome</keyword>
<keyword evidence="1" id="KW-0812">Transmembrane</keyword>
<dbReference type="EMBL" id="KN881627">
    <property type="protein sequence ID" value="KIY53313.1"/>
    <property type="molecule type" value="Genomic_DNA"/>
</dbReference>